<feature type="transmembrane region" description="Helical" evidence="1">
    <location>
        <begin position="14"/>
        <end position="32"/>
    </location>
</feature>
<dbReference type="AlphaFoldDB" id="A0A437QX30"/>
<dbReference type="PANTHER" id="PTHR22911:SF135">
    <property type="entry name" value="BLR4310 PROTEIN"/>
    <property type="match status" value="1"/>
</dbReference>
<dbReference type="EMBL" id="SADE01000001">
    <property type="protein sequence ID" value="RVU39087.1"/>
    <property type="molecule type" value="Genomic_DNA"/>
</dbReference>
<dbReference type="PANTHER" id="PTHR22911">
    <property type="entry name" value="ACYL-MALONYL CONDENSING ENZYME-RELATED"/>
    <property type="match status" value="1"/>
</dbReference>
<dbReference type="InterPro" id="IPR000620">
    <property type="entry name" value="EamA_dom"/>
</dbReference>
<dbReference type="SUPFAM" id="SSF103481">
    <property type="entry name" value="Multidrug resistance efflux transporter EmrE"/>
    <property type="match status" value="2"/>
</dbReference>
<evidence type="ECO:0000256" key="1">
    <source>
        <dbReference type="SAM" id="Phobius"/>
    </source>
</evidence>
<dbReference type="Pfam" id="PF00892">
    <property type="entry name" value="EamA"/>
    <property type="match status" value="1"/>
</dbReference>
<feature type="transmembrane region" description="Helical" evidence="1">
    <location>
        <begin position="233"/>
        <end position="257"/>
    </location>
</feature>
<evidence type="ECO:0000259" key="2">
    <source>
        <dbReference type="Pfam" id="PF00892"/>
    </source>
</evidence>
<dbReference type="GO" id="GO:0016020">
    <property type="term" value="C:membrane"/>
    <property type="evidence" value="ECO:0007669"/>
    <property type="project" value="InterPro"/>
</dbReference>
<feature type="domain" description="EamA" evidence="2">
    <location>
        <begin position="20"/>
        <end position="149"/>
    </location>
</feature>
<evidence type="ECO:0000313" key="3">
    <source>
        <dbReference type="EMBL" id="RVU39087.1"/>
    </source>
</evidence>
<feature type="transmembrane region" description="Helical" evidence="1">
    <location>
        <begin position="79"/>
        <end position="98"/>
    </location>
</feature>
<name>A0A437QX30_9PROT</name>
<proteinExistence type="predicted"/>
<dbReference type="InterPro" id="IPR037185">
    <property type="entry name" value="EmrE-like"/>
</dbReference>
<keyword evidence="1" id="KW-0472">Membrane</keyword>
<feature type="transmembrane region" description="Helical" evidence="1">
    <location>
        <begin position="188"/>
        <end position="213"/>
    </location>
</feature>
<dbReference type="RefSeq" id="WP_127764459.1">
    <property type="nucleotide sequence ID" value="NZ_SADE01000001.1"/>
</dbReference>
<feature type="transmembrane region" description="Helical" evidence="1">
    <location>
        <begin position="132"/>
        <end position="150"/>
    </location>
</feature>
<protein>
    <submittedName>
        <fullName evidence="3">DMT family transporter</fullName>
    </submittedName>
</protein>
<feature type="transmembrane region" description="Helical" evidence="1">
    <location>
        <begin position="156"/>
        <end position="176"/>
    </location>
</feature>
<keyword evidence="4" id="KW-1185">Reference proteome</keyword>
<comment type="caution">
    <text evidence="3">The sequence shown here is derived from an EMBL/GenBank/DDBJ whole genome shotgun (WGS) entry which is preliminary data.</text>
</comment>
<dbReference type="Proteomes" id="UP000287447">
    <property type="component" value="Unassembled WGS sequence"/>
</dbReference>
<sequence>MTGRTGVFRSAEDNLPLAVGTIVFTVFALSLGDAAIKLTSGHFALWQVFVLRSIIAVPVLLAILRTTNHSHGLLPGNPGWVALRSLMLVAMWVCYYASLPHLQLSVAAAAYYTLPLFITLFAALFTGDRITTLGWVAVSAGFVGVLLILRPDADGFGIHALLPLVAAMLYGGAMLLTRTKCRAENPLVLSLHLNLAFIIVGLAATALTVTWGASPEGDPEPSGLLAPWAAMNGLDWLTMGLLAGSILIGSIGAAVAYQNAPPSVIGTFDFAYVAFSTIWGLLWFGEVPGTLSLAGIALIVLAGIVSVRQTPKSKSAASHSR</sequence>
<keyword evidence="1" id="KW-1133">Transmembrane helix</keyword>
<feature type="transmembrane region" description="Helical" evidence="1">
    <location>
        <begin position="44"/>
        <end position="67"/>
    </location>
</feature>
<evidence type="ECO:0000313" key="4">
    <source>
        <dbReference type="Proteomes" id="UP000287447"/>
    </source>
</evidence>
<dbReference type="OrthoDB" id="148351at2"/>
<accession>A0A437QX30</accession>
<keyword evidence="1" id="KW-0812">Transmembrane</keyword>
<feature type="transmembrane region" description="Helical" evidence="1">
    <location>
        <begin position="104"/>
        <end position="125"/>
    </location>
</feature>
<feature type="transmembrane region" description="Helical" evidence="1">
    <location>
        <begin position="290"/>
        <end position="307"/>
    </location>
</feature>
<organism evidence="3 4">
    <name type="scientific">Hwanghaeella grinnelliae</name>
    <dbReference type="NCBI Taxonomy" id="2500179"/>
    <lineage>
        <taxon>Bacteria</taxon>
        <taxon>Pseudomonadati</taxon>
        <taxon>Pseudomonadota</taxon>
        <taxon>Alphaproteobacteria</taxon>
        <taxon>Rhodospirillales</taxon>
        <taxon>Rhodospirillaceae</taxon>
        <taxon>Hwanghaeella</taxon>
    </lineage>
</organism>
<gene>
    <name evidence="3" type="ORF">EOI86_07470</name>
</gene>
<reference evidence="4" key="1">
    <citation type="submission" date="2019-01" db="EMBL/GenBank/DDBJ databases">
        <title>Gri0909 isolated from a small marine red alga.</title>
        <authorList>
            <person name="Kim J."/>
            <person name="Jeong S.E."/>
            <person name="Jeon C.O."/>
        </authorList>
    </citation>
    <scope>NUCLEOTIDE SEQUENCE [LARGE SCALE GENOMIC DNA]</scope>
    <source>
        <strain evidence="4">Gri0909</strain>
    </source>
</reference>
<feature type="transmembrane region" description="Helical" evidence="1">
    <location>
        <begin position="264"/>
        <end position="284"/>
    </location>
</feature>